<evidence type="ECO:0000259" key="13">
    <source>
        <dbReference type="Pfam" id="PF00852"/>
    </source>
</evidence>
<keyword evidence="6 12" id="KW-0812">Transmembrane</keyword>
<evidence type="ECO:0000256" key="1">
    <source>
        <dbReference type="ARBA" id="ARBA00004447"/>
    </source>
</evidence>
<evidence type="ECO:0000313" key="15">
    <source>
        <dbReference type="EMBL" id="KAL3102444.1"/>
    </source>
</evidence>
<dbReference type="Gene3D" id="3.40.50.11660">
    <property type="entry name" value="Glycosyl transferase family 10, C-terminal domain"/>
    <property type="match status" value="1"/>
</dbReference>
<dbReference type="InterPro" id="IPR038577">
    <property type="entry name" value="GT10-like_C_sf"/>
</dbReference>
<dbReference type="Proteomes" id="UP001620626">
    <property type="component" value="Unassembled WGS sequence"/>
</dbReference>
<evidence type="ECO:0000256" key="6">
    <source>
        <dbReference type="ARBA" id="ARBA00022692"/>
    </source>
</evidence>
<feature type="transmembrane region" description="Helical" evidence="12">
    <location>
        <begin position="59"/>
        <end position="75"/>
    </location>
</feature>
<comment type="pathway">
    <text evidence="2">Protein modification; protein glycosylation.</text>
</comment>
<dbReference type="Pfam" id="PF00852">
    <property type="entry name" value="Glyco_transf_10"/>
    <property type="match status" value="1"/>
</dbReference>
<name>A0ABD2KJ19_9BILA</name>
<keyword evidence="7" id="KW-0735">Signal-anchor</keyword>
<keyword evidence="8 12" id="KW-1133">Transmembrane helix</keyword>
<dbReference type="AlphaFoldDB" id="A0ABD2KJ19"/>
<evidence type="ECO:0000256" key="2">
    <source>
        <dbReference type="ARBA" id="ARBA00004922"/>
    </source>
</evidence>
<dbReference type="InterPro" id="IPR055270">
    <property type="entry name" value="Glyco_tran_10_C"/>
</dbReference>
<accession>A0ABD2KJ19</accession>
<comment type="subcellular location">
    <subcellularLocation>
        <location evidence="1 12">Golgi apparatus</location>
        <location evidence="1 12">Golgi stack membrane</location>
        <topology evidence="1 12">Single-pass type II membrane protein</topology>
    </subcellularLocation>
</comment>
<evidence type="ECO:0000256" key="5">
    <source>
        <dbReference type="ARBA" id="ARBA00022679"/>
    </source>
</evidence>
<evidence type="ECO:0000259" key="14">
    <source>
        <dbReference type="Pfam" id="PF17039"/>
    </source>
</evidence>
<proteinExistence type="inferred from homology"/>
<keyword evidence="4 12" id="KW-0328">Glycosyltransferase</keyword>
<evidence type="ECO:0000256" key="10">
    <source>
        <dbReference type="ARBA" id="ARBA00023136"/>
    </source>
</evidence>
<comment type="caution">
    <text evidence="15">The sequence shown here is derived from an EMBL/GenBank/DDBJ whole genome shotgun (WGS) entry which is preliminary data.</text>
</comment>
<dbReference type="GO" id="GO:0032580">
    <property type="term" value="C:Golgi cisterna membrane"/>
    <property type="evidence" value="ECO:0007669"/>
    <property type="project" value="UniProtKB-SubCell"/>
</dbReference>
<organism evidence="15 16">
    <name type="scientific">Heterodera trifolii</name>
    <dbReference type="NCBI Taxonomy" id="157864"/>
    <lineage>
        <taxon>Eukaryota</taxon>
        <taxon>Metazoa</taxon>
        <taxon>Ecdysozoa</taxon>
        <taxon>Nematoda</taxon>
        <taxon>Chromadorea</taxon>
        <taxon>Rhabditida</taxon>
        <taxon>Tylenchina</taxon>
        <taxon>Tylenchomorpha</taxon>
        <taxon>Tylenchoidea</taxon>
        <taxon>Heteroderidae</taxon>
        <taxon>Heteroderinae</taxon>
        <taxon>Heterodera</taxon>
    </lineage>
</organism>
<sequence length="909" mass="104340">MCVLSPLSRKSETHIVHCHSQSAETVLQRRIRSLSGHSLRAGMRYRSLVQRVTMSKMHLFYLLLIAALFNLYSFANGQPSPELFHLTNGKSEEKPMPNRTPAEQCENDKPFGLTFRLPPGDGHCDNGLLICYQGIFQQYNGMSGSNFRAKRTFFVRDQNNMKIAKECANKLGTTDGHGISASVADDGTNGWRGIKVYTKRTIKPIWGQKRNTIIETSITDQSYNIGTNLRNFSILFVGFRNNSFTILWPIPGWYLSSPEQDQLQINFLGQQRENGAFLSDFAGLWLLGLDMVMPLLKDNKQKQQNAKLYIFRACNCSMSIQAYNSHWPSNVVIDEKQCPLLSIDQTFPIGSPSDRVPITVSFTALTDANIKSMAVELLIASKGRNDRWIIRFDIGTDSDLTVHLAGVEKVFVSKDTRLAKGKYELKVDIELHPYYYLIIMNGTQMGAKNWPKHWWKEFQWFGVNQIKVEGHMKMIKAPVVRQIGKKIINSSDERPIILAWNNFFHWSIFDFIDLQFGDKNCSYRCVYTEDISFEKAASVVIWHTGDQLRELPRHRRAEQLYVMMSHESPLLGSANFEKIPYNFFNISITYRRDSTIRIPYDELAPITAQTLPQYIWTDAEIQKRMALKKRSAVQFVSNCNVPSGRDALTAQLQRLLQVDVYGKCNKKENCKDECYQREQESHFFYFAFENAVCPNYVTEKFWRALRNLIVPIVLSRKVMEEVGIPNGTFIAADDFNSVKALAEYLNQLQRDKDKYMSYFNWTKTYQKHRSGHGIQPPLCQLCEIAHKQRHSDTFKTSAPTESAMVEPRHRSLAFVVAGAPQPDAVGQTQLARRSWLRRSWPQDAVGQTQLARRSWRDAVGQTQLARRSWPDAVGPFRLKNAVSNYYAAIFRRNDILTASLFNPSQIISK</sequence>
<dbReference type="InterPro" id="IPR031481">
    <property type="entry name" value="Glyco_tran_10_N"/>
</dbReference>
<evidence type="ECO:0000256" key="9">
    <source>
        <dbReference type="ARBA" id="ARBA00023034"/>
    </source>
</evidence>
<keyword evidence="11" id="KW-0325">Glycoprotein</keyword>
<dbReference type="EC" id="2.4.1.-" evidence="12"/>
<reference evidence="15 16" key="1">
    <citation type="submission" date="2024-10" db="EMBL/GenBank/DDBJ databases">
        <authorList>
            <person name="Kim D."/>
        </authorList>
    </citation>
    <scope>NUCLEOTIDE SEQUENCE [LARGE SCALE GENOMIC DNA]</scope>
    <source>
        <strain evidence="15">BH-2024</strain>
    </source>
</reference>
<evidence type="ECO:0000256" key="12">
    <source>
        <dbReference type="RuleBase" id="RU003832"/>
    </source>
</evidence>
<gene>
    <name evidence="15" type="ORF">niasHT_025626</name>
</gene>
<dbReference type="EMBL" id="JBICBT010000756">
    <property type="protein sequence ID" value="KAL3102444.1"/>
    <property type="molecule type" value="Genomic_DNA"/>
</dbReference>
<keyword evidence="5 12" id="KW-0808">Transferase</keyword>
<feature type="domain" description="Fucosyltransferase N-terminal" evidence="14">
    <location>
        <begin position="493"/>
        <end position="600"/>
    </location>
</feature>
<evidence type="ECO:0000313" key="16">
    <source>
        <dbReference type="Proteomes" id="UP001620626"/>
    </source>
</evidence>
<evidence type="ECO:0000256" key="8">
    <source>
        <dbReference type="ARBA" id="ARBA00022989"/>
    </source>
</evidence>
<protein>
    <recommendedName>
        <fullName evidence="12">Fucosyltransferase</fullName>
        <ecNumber evidence="12">2.4.1.-</ecNumber>
    </recommendedName>
</protein>
<dbReference type="PANTHER" id="PTHR48438:SF1">
    <property type="entry name" value="ALPHA-(1,3)-FUCOSYLTRANSFERASE C-RELATED"/>
    <property type="match status" value="1"/>
</dbReference>
<evidence type="ECO:0000256" key="3">
    <source>
        <dbReference type="ARBA" id="ARBA00008919"/>
    </source>
</evidence>
<comment type="similarity">
    <text evidence="3 12">Belongs to the glycosyltransferase 10 family.</text>
</comment>
<evidence type="ECO:0000256" key="4">
    <source>
        <dbReference type="ARBA" id="ARBA00022676"/>
    </source>
</evidence>
<keyword evidence="16" id="KW-1185">Reference proteome</keyword>
<dbReference type="Pfam" id="PF17039">
    <property type="entry name" value="Glyco_tran_10_N"/>
    <property type="match status" value="1"/>
</dbReference>
<evidence type="ECO:0000256" key="7">
    <source>
        <dbReference type="ARBA" id="ARBA00022968"/>
    </source>
</evidence>
<dbReference type="InterPro" id="IPR001503">
    <property type="entry name" value="Glyco_trans_10"/>
</dbReference>
<evidence type="ECO:0000256" key="11">
    <source>
        <dbReference type="ARBA" id="ARBA00023180"/>
    </source>
</evidence>
<dbReference type="SUPFAM" id="SSF53756">
    <property type="entry name" value="UDP-Glycosyltransferase/glycogen phosphorylase"/>
    <property type="match status" value="1"/>
</dbReference>
<keyword evidence="9 12" id="KW-0333">Golgi apparatus</keyword>
<feature type="domain" description="Fucosyltransferase C-terminal" evidence="13">
    <location>
        <begin position="627"/>
        <end position="791"/>
    </location>
</feature>
<dbReference type="GO" id="GO:0008417">
    <property type="term" value="F:fucosyltransferase activity"/>
    <property type="evidence" value="ECO:0007669"/>
    <property type="project" value="UniProtKB-ARBA"/>
</dbReference>
<dbReference type="PANTHER" id="PTHR48438">
    <property type="entry name" value="ALPHA-(1,3)-FUCOSYLTRANSFERASE C-RELATED"/>
    <property type="match status" value="1"/>
</dbReference>
<dbReference type="FunFam" id="3.40.50.11660:FF:000002">
    <property type="entry name" value="Alpha-(1,3)-fucosyltransferase"/>
    <property type="match status" value="1"/>
</dbReference>
<keyword evidence="10 12" id="KW-0472">Membrane</keyword>